<dbReference type="AlphaFoldDB" id="A0A151NVZ7"/>
<dbReference type="GO" id="GO:0006355">
    <property type="term" value="P:regulation of DNA-templated transcription"/>
    <property type="evidence" value="ECO:0007669"/>
    <property type="project" value="InterPro"/>
</dbReference>
<evidence type="ECO:0000313" key="3">
    <source>
        <dbReference type="Proteomes" id="UP000050525"/>
    </source>
</evidence>
<dbReference type="EMBL" id="AKHW03001844">
    <property type="protein sequence ID" value="KYO40850.1"/>
    <property type="molecule type" value="Genomic_DNA"/>
</dbReference>
<dbReference type="InterPro" id="IPR001909">
    <property type="entry name" value="KRAB"/>
</dbReference>
<keyword evidence="3" id="KW-1185">Reference proteome</keyword>
<protein>
    <recommendedName>
        <fullName evidence="1">KRAB domain-containing protein</fullName>
    </recommendedName>
</protein>
<proteinExistence type="predicted"/>
<evidence type="ECO:0000259" key="1">
    <source>
        <dbReference type="Pfam" id="PF01352"/>
    </source>
</evidence>
<sequence length="126" mass="15143">MQRGQGRPPKQEESWELPEVFEYVAVYFSRKEWELLEDDNKRVVSKHIYQSSMLRSVIPKFPFSSFGYDQEEANRSLISLWCYNTWMMHFYMSVSWDICTDHKPITDEKKWARQTSANQSSFPEDL</sequence>
<comment type="caution">
    <text evidence="2">The sequence shown here is derived from an EMBL/GenBank/DDBJ whole genome shotgun (WGS) entry which is preliminary data.</text>
</comment>
<name>A0A151NVZ7_ALLMI</name>
<dbReference type="Proteomes" id="UP000050525">
    <property type="component" value="Unassembled WGS sequence"/>
</dbReference>
<feature type="domain" description="KRAB" evidence="1">
    <location>
        <begin position="21"/>
        <end position="41"/>
    </location>
</feature>
<gene>
    <name evidence="2" type="ORF">Y1Q_0020604</name>
</gene>
<organism evidence="2 3">
    <name type="scientific">Alligator mississippiensis</name>
    <name type="common">American alligator</name>
    <dbReference type="NCBI Taxonomy" id="8496"/>
    <lineage>
        <taxon>Eukaryota</taxon>
        <taxon>Metazoa</taxon>
        <taxon>Chordata</taxon>
        <taxon>Craniata</taxon>
        <taxon>Vertebrata</taxon>
        <taxon>Euteleostomi</taxon>
        <taxon>Archelosauria</taxon>
        <taxon>Archosauria</taxon>
        <taxon>Crocodylia</taxon>
        <taxon>Alligatoridae</taxon>
        <taxon>Alligatorinae</taxon>
        <taxon>Alligator</taxon>
    </lineage>
</organism>
<dbReference type="InterPro" id="IPR036051">
    <property type="entry name" value="KRAB_dom_sf"/>
</dbReference>
<dbReference type="SUPFAM" id="SSF109640">
    <property type="entry name" value="KRAB domain (Kruppel-associated box)"/>
    <property type="match status" value="1"/>
</dbReference>
<accession>A0A151NVZ7</accession>
<reference evidence="2 3" key="1">
    <citation type="journal article" date="2012" name="Genome Biol.">
        <title>Sequencing three crocodilian genomes to illuminate the evolution of archosaurs and amniotes.</title>
        <authorList>
            <person name="St John J.A."/>
            <person name="Braun E.L."/>
            <person name="Isberg S.R."/>
            <person name="Miles L.G."/>
            <person name="Chong A.Y."/>
            <person name="Gongora J."/>
            <person name="Dalzell P."/>
            <person name="Moran C."/>
            <person name="Bed'hom B."/>
            <person name="Abzhanov A."/>
            <person name="Burgess S.C."/>
            <person name="Cooksey A.M."/>
            <person name="Castoe T.A."/>
            <person name="Crawford N.G."/>
            <person name="Densmore L.D."/>
            <person name="Drew J.C."/>
            <person name="Edwards S.V."/>
            <person name="Faircloth B.C."/>
            <person name="Fujita M.K."/>
            <person name="Greenwold M.J."/>
            <person name="Hoffmann F.G."/>
            <person name="Howard J.M."/>
            <person name="Iguchi T."/>
            <person name="Janes D.E."/>
            <person name="Khan S.Y."/>
            <person name="Kohno S."/>
            <person name="de Koning A.J."/>
            <person name="Lance S.L."/>
            <person name="McCarthy F.M."/>
            <person name="McCormack J.E."/>
            <person name="Merchant M.E."/>
            <person name="Peterson D.G."/>
            <person name="Pollock D.D."/>
            <person name="Pourmand N."/>
            <person name="Raney B.J."/>
            <person name="Roessler K.A."/>
            <person name="Sanford J.R."/>
            <person name="Sawyer R.H."/>
            <person name="Schmidt C.J."/>
            <person name="Triplett E.W."/>
            <person name="Tuberville T.D."/>
            <person name="Venegas-Anaya M."/>
            <person name="Howard J.T."/>
            <person name="Jarvis E.D."/>
            <person name="Guillette L.J.Jr."/>
            <person name="Glenn T.C."/>
            <person name="Green R.E."/>
            <person name="Ray D.A."/>
        </authorList>
    </citation>
    <scope>NUCLEOTIDE SEQUENCE [LARGE SCALE GENOMIC DNA]</scope>
    <source>
        <strain evidence="2">KSC_2009_1</strain>
    </source>
</reference>
<dbReference type="Pfam" id="PF01352">
    <property type="entry name" value="KRAB"/>
    <property type="match status" value="1"/>
</dbReference>
<evidence type="ECO:0000313" key="2">
    <source>
        <dbReference type="EMBL" id="KYO40850.1"/>
    </source>
</evidence>